<evidence type="ECO:0000256" key="1">
    <source>
        <dbReference type="ARBA" id="ARBA00022729"/>
    </source>
</evidence>
<dbReference type="EMBL" id="MLJW01008708">
    <property type="protein sequence ID" value="OIQ63768.1"/>
    <property type="molecule type" value="Genomic_DNA"/>
</dbReference>
<proteinExistence type="predicted"/>
<dbReference type="PANTHER" id="PTHR33376:SF2">
    <property type="entry name" value="DICARBOXYLATE-BINDING PERIPLASMIC PROTEIN"/>
    <property type="match status" value="1"/>
</dbReference>
<reference evidence="2" key="1">
    <citation type="submission" date="2016-10" db="EMBL/GenBank/DDBJ databases">
        <title>Sequence of Gallionella enrichment culture.</title>
        <authorList>
            <person name="Poehlein A."/>
            <person name="Muehling M."/>
            <person name="Daniel R."/>
        </authorList>
    </citation>
    <scope>NUCLEOTIDE SEQUENCE</scope>
</reference>
<dbReference type="GO" id="GO:0030246">
    <property type="term" value="F:carbohydrate binding"/>
    <property type="evidence" value="ECO:0007669"/>
    <property type="project" value="TreeGrafter"/>
</dbReference>
<sequence>MTEHEANNAILWISDKLWQSLSAEQKQWVQAAARDVSLQEPKRAFDLERAAAAKLEKMGVKIVADVDKTGFQKIADPYLDKLARELGPHADKIKNLIRAIN</sequence>
<dbReference type="PANTHER" id="PTHR33376">
    <property type="match status" value="1"/>
</dbReference>
<evidence type="ECO:0000313" key="2">
    <source>
        <dbReference type="EMBL" id="OIQ63768.1"/>
    </source>
</evidence>
<dbReference type="GO" id="GO:0055085">
    <property type="term" value="P:transmembrane transport"/>
    <property type="evidence" value="ECO:0007669"/>
    <property type="project" value="InterPro"/>
</dbReference>
<protein>
    <submittedName>
        <fullName evidence="2">Bacterial extracellular solute-binding protein, family 7</fullName>
    </submittedName>
</protein>
<organism evidence="2">
    <name type="scientific">mine drainage metagenome</name>
    <dbReference type="NCBI Taxonomy" id="410659"/>
    <lineage>
        <taxon>unclassified sequences</taxon>
        <taxon>metagenomes</taxon>
        <taxon>ecological metagenomes</taxon>
    </lineage>
</organism>
<dbReference type="AlphaFoldDB" id="A0A1J5NZS6"/>
<dbReference type="InterPro" id="IPR038404">
    <property type="entry name" value="TRAP_DctP_sf"/>
</dbReference>
<dbReference type="Gene3D" id="3.40.190.170">
    <property type="entry name" value="Bacterial extracellular solute-binding protein, family 7"/>
    <property type="match status" value="1"/>
</dbReference>
<accession>A0A1J5NZS6</accession>
<comment type="caution">
    <text evidence="2">The sequence shown here is derived from an EMBL/GenBank/DDBJ whole genome shotgun (WGS) entry which is preliminary data.</text>
</comment>
<dbReference type="InterPro" id="IPR018389">
    <property type="entry name" value="DctP_fam"/>
</dbReference>
<name>A0A1J5NZS6_9ZZZZ</name>
<gene>
    <name evidence="2" type="ORF">GALL_546890</name>
</gene>
<keyword evidence="1" id="KW-0732">Signal</keyword>
<dbReference type="Pfam" id="PF03480">
    <property type="entry name" value="DctP"/>
    <property type="match status" value="1"/>
</dbReference>